<evidence type="ECO:0000259" key="2">
    <source>
        <dbReference type="Pfam" id="PF07007"/>
    </source>
</evidence>
<dbReference type="Pfam" id="PF07007">
    <property type="entry name" value="LprI"/>
    <property type="match status" value="1"/>
</dbReference>
<keyword evidence="4" id="KW-1185">Reference proteome</keyword>
<proteinExistence type="predicted"/>
<evidence type="ECO:0000313" key="3">
    <source>
        <dbReference type="EMBL" id="GAA0355146.1"/>
    </source>
</evidence>
<comment type="caution">
    <text evidence="3">The sequence shown here is derived from an EMBL/GenBank/DDBJ whole genome shotgun (WGS) entry which is preliminary data.</text>
</comment>
<dbReference type="PANTHER" id="PTHR37549:SF1">
    <property type="entry name" value="LIPOPROTEIN LPRI"/>
    <property type="match status" value="1"/>
</dbReference>
<evidence type="ECO:0000313" key="4">
    <source>
        <dbReference type="Proteomes" id="UP001501757"/>
    </source>
</evidence>
<dbReference type="RefSeq" id="WP_343844525.1">
    <property type="nucleotide sequence ID" value="NZ_BAAAEI010000010.1"/>
</dbReference>
<dbReference type="PANTHER" id="PTHR37549">
    <property type="entry name" value="LIPOPROTEIN LPRI"/>
    <property type="match status" value="1"/>
</dbReference>
<gene>
    <name evidence="3" type="ORF">GCM10009092_19280</name>
</gene>
<evidence type="ECO:0000256" key="1">
    <source>
        <dbReference type="SAM" id="SignalP"/>
    </source>
</evidence>
<reference evidence="3 4" key="1">
    <citation type="journal article" date="2019" name="Int. J. Syst. Evol. Microbiol.">
        <title>The Global Catalogue of Microorganisms (GCM) 10K type strain sequencing project: providing services to taxonomists for standard genome sequencing and annotation.</title>
        <authorList>
            <consortium name="The Broad Institute Genomics Platform"/>
            <consortium name="The Broad Institute Genome Sequencing Center for Infectious Disease"/>
            <person name="Wu L."/>
            <person name="Ma J."/>
        </authorList>
    </citation>
    <scope>NUCLEOTIDE SEQUENCE [LARGE SCALE GENOMIC DNA]</scope>
    <source>
        <strain evidence="3 4">JCM 13378</strain>
    </source>
</reference>
<feature type="chain" id="PRO_5045904267" description="Lysozyme inhibitor LprI-like N-terminal domain-containing protein" evidence="1">
    <location>
        <begin position="22"/>
        <end position="164"/>
    </location>
</feature>
<name>A0ABN0X4V5_9ALTE</name>
<dbReference type="Proteomes" id="UP001501757">
    <property type="component" value="Unassembled WGS sequence"/>
</dbReference>
<protein>
    <recommendedName>
        <fullName evidence="2">Lysozyme inhibitor LprI-like N-terminal domain-containing protein</fullName>
    </recommendedName>
</protein>
<dbReference type="EMBL" id="BAAAEI010000010">
    <property type="protein sequence ID" value="GAA0355146.1"/>
    <property type="molecule type" value="Genomic_DNA"/>
</dbReference>
<sequence>MRRLIAILVAGLAALPPFVHSSTPPVEKQSSQLRPGMHPSWDLDNDGINDCEKDGSCDHSVDYTKPRTINPSFDCSKAAQGTSEGIICSDAELALLDKQLADVYQAAWRQAKKPSRNTLRAMQRGWLKGRDECWKDPDRRACIKQAYQNRIQELQQMSADSTQK</sequence>
<dbReference type="Gene3D" id="1.20.1270.180">
    <property type="match status" value="1"/>
</dbReference>
<feature type="domain" description="Lysozyme inhibitor LprI-like N-terminal" evidence="2">
    <location>
        <begin position="75"/>
        <end position="154"/>
    </location>
</feature>
<dbReference type="InterPro" id="IPR052755">
    <property type="entry name" value="Lysozyme_Inhibitor_LprI"/>
</dbReference>
<feature type="signal peptide" evidence="1">
    <location>
        <begin position="1"/>
        <end position="21"/>
    </location>
</feature>
<keyword evidence="1" id="KW-0732">Signal</keyword>
<dbReference type="InterPro" id="IPR009739">
    <property type="entry name" value="LprI-like_N"/>
</dbReference>
<accession>A0ABN0X4V5</accession>
<organism evidence="3 4">
    <name type="scientific">Bowmanella denitrificans</name>
    <dbReference type="NCBI Taxonomy" id="366582"/>
    <lineage>
        <taxon>Bacteria</taxon>
        <taxon>Pseudomonadati</taxon>
        <taxon>Pseudomonadota</taxon>
        <taxon>Gammaproteobacteria</taxon>
        <taxon>Alteromonadales</taxon>
        <taxon>Alteromonadaceae</taxon>
        <taxon>Bowmanella</taxon>
    </lineage>
</organism>